<evidence type="ECO:0000313" key="1">
    <source>
        <dbReference type="EMBL" id="KAK8486018.1"/>
    </source>
</evidence>
<dbReference type="Proteomes" id="UP001396334">
    <property type="component" value="Unassembled WGS sequence"/>
</dbReference>
<reference evidence="1 2" key="1">
    <citation type="journal article" date="2024" name="G3 (Bethesda)">
        <title>Genome assembly of Hibiscus sabdariffa L. provides insights into metabolisms of medicinal natural products.</title>
        <authorList>
            <person name="Kim T."/>
        </authorList>
    </citation>
    <scope>NUCLEOTIDE SEQUENCE [LARGE SCALE GENOMIC DNA]</scope>
    <source>
        <strain evidence="1">TK-2024</strain>
        <tissue evidence="1">Old leaves</tissue>
    </source>
</reference>
<evidence type="ECO:0008006" key="3">
    <source>
        <dbReference type="Google" id="ProtNLM"/>
    </source>
</evidence>
<organism evidence="1 2">
    <name type="scientific">Hibiscus sabdariffa</name>
    <name type="common">roselle</name>
    <dbReference type="NCBI Taxonomy" id="183260"/>
    <lineage>
        <taxon>Eukaryota</taxon>
        <taxon>Viridiplantae</taxon>
        <taxon>Streptophyta</taxon>
        <taxon>Embryophyta</taxon>
        <taxon>Tracheophyta</taxon>
        <taxon>Spermatophyta</taxon>
        <taxon>Magnoliopsida</taxon>
        <taxon>eudicotyledons</taxon>
        <taxon>Gunneridae</taxon>
        <taxon>Pentapetalae</taxon>
        <taxon>rosids</taxon>
        <taxon>malvids</taxon>
        <taxon>Malvales</taxon>
        <taxon>Malvaceae</taxon>
        <taxon>Malvoideae</taxon>
        <taxon>Hibiscus</taxon>
    </lineage>
</organism>
<name>A0ABR1ZZI6_9ROSI</name>
<dbReference type="EMBL" id="JBBPBN010000460">
    <property type="protein sequence ID" value="KAK8486018.1"/>
    <property type="molecule type" value="Genomic_DNA"/>
</dbReference>
<gene>
    <name evidence="1" type="ORF">V6N11_032996</name>
</gene>
<proteinExistence type="predicted"/>
<accession>A0ABR1ZZI6</accession>
<keyword evidence="2" id="KW-1185">Reference proteome</keyword>
<protein>
    <recommendedName>
        <fullName evidence="3">RNase H type-1 domain-containing protein</fullName>
    </recommendedName>
</protein>
<comment type="caution">
    <text evidence="1">The sequence shown here is derived from an EMBL/GenBank/DDBJ whole genome shotgun (WGS) entry which is preliminary data.</text>
</comment>
<evidence type="ECO:0000313" key="2">
    <source>
        <dbReference type="Proteomes" id="UP001396334"/>
    </source>
</evidence>
<sequence length="182" mass="20216">MRLVRLSPRLPKDTSEKIAAIFPPRWGSDRIARDDVGRRTVTLQPARQVWEAMIALDKLSVFDSLSFNTWLLRCFKNIVGIGVGNDVWNARFAVTCWLIWKTCYANVFGGVGLHGVGLARYGSIVAADFAATHACKSNTRRLHQPPWCCPERRWVKVNCDGAVNSRDGTAAIGGVVRDSNDT</sequence>